<comment type="caution">
    <text evidence="1">The sequence shown here is derived from an EMBL/GenBank/DDBJ whole genome shotgun (WGS) entry which is preliminary data.</text>
</comment>
<name>A0A0G1KRR7_9BACT</name>
<reference evidence="1 2" key="1">
    <citation type="journal article" date="2015" name="Nature">
        <title>rRNA introns, odd ribosomes, and small enigmatic genomes across a large radiation of phyla.</title>
        <authorList>
            <person name="Brown C.T."/>
            <person name="Hug L.A."/>
            <person name="Thomas B.C."/>
            <person name="Sharon I."/>
            <person name="Castelle C.J."/>
            <person name="Singh A."/>
            <person name="Wilkins M.J."/>
            <person name="Williams K.H."/>
            <person name="Banfield J.F."/>
        </authorList>
    </citation>
    <scope>NUCLEOTIDE SEQUENCE [LARGE SCALE GENOMIC DNA]</scope>
</reference>
<dbReference type="AlphaFoldDB" id="A0A0G1KRR7"/>
<accession>A0A0G1KRR7</accession>
<evidence type="ECO:0000313" key="2">
    <source>
        <dbReference type="Proteomes" id="UP000034087"/>
    </source>
</evidence>
<evidence type="ECO:0000313" key="1">
    <source>
        <dbReference type="EMBL" id="KKT59047.1"/>
    </source>
</evidence>
<gene>
    <name evidence="1" type="ORF">UW53_C0024G0015</name>
</gene>
<organism evidence="1 2">
    <name type="scientific">Candidatus Giovannonibacteria bacterium GW2011_GWA1_44_25</name>
    <dbReference type="NCBI Taxonomy" id="1618645"/>
    <lineage>
        <taxon>Bacteria</taxon>
        <taxon>Candidatus Giovannoniibacteriota</taxon>
    </lineage>
</organism>
<dbReference type="Proteomes" id="UP000034087">
    <property type="component" value="Unassembled WGS sequence"/>
</dbReference>
<protein>
    <submittedName>
        <fullName evidence="1">Uncharacterized protein</fullName>
    </submittedName>
</protein>
<proteinExistence type="predicted"/>
<sequence>MASGPLAVAVFKQFVQVSPSAKVQAKGDVVVAEMTCPPLPARSPPRVVEPVPPLAAVRAVLKVTAPDTERDEEAERGPEMLKFELIDEEADEMNPPPNFHKLFASSVVVRAPEVLYMSIMLASCPDFGAIARVVVAMSSELMESFAYGVEDAIPTRFVEVETLINPPSVFIKVQFTSDPAPDDTDAHVRFPDPSVFKKFPFSIVSGHV</sequence>
<dbReference type="EMBL" id="LCIR01000024">
    <property type="protein sequence ID" value="KKT59047.1"/>
    <property type="molecule type" value="Genomic_DNA"/>
</dbReference>